<keyword evidence="3" id="KW-0677">Repeat</keyword>
<evidence type="ECO:0000256" key="5">
    <source>
        <dbReference type="ARBA" id="ARBA00023043"/>
    </source>
</evidence>
<evidence type="ECO:0000256" key="8">
    <source>
        <dbReference type="SAM" id="MobiDB-lite"/>
    </source>
</evidence>
<dbReference type="GO" id="GO:0005886">
    <property type="term" value="C:plasma membrane"/>
    <property type="evidence" value="ECO:0007669"/>
    <property type="project" value="TreeGrafter"/>
</dbReference>
<keyword evidence="2 9" id="KW-0812">Transmembrane</keyword>
<reference evidence="11" key="1">
    <citation type="journal article" date="2022" name="Cell">
        <title>Repeat-based holocentromeres influence genome architecture and karyotype evolution.</title>
        <authorList>
            <person name="Hofstatter P.G."/>
            <person name="Thangavel G."/>
            <person name="Lux T."/>
            <person name="Neumann P."/>
            <person name="Vondrak T."/>
            <person name="Novak P."/>
            <person name="Zhang M."/>
            <person name="Costa L."/>
            <person name="Castellani M."/>
            <person name="Scott A."/>
            <person name="Toegelov H."/>
            <person name="Fuchs J."/>
            <person name="Mata-Sucre Y."/>
            <person name="Dias Y."/>
            <person name="Vanzela A.L.L."/>
            <person name="Huettel B."/>
            <person name="Almeida C.C.S."/>
            <person name="Simkova H."/>
            <person name="Souza G."/>
            <person name="Pedrosa-Harand A."/>
            <person name="Macas J."/>
            <person name="Mayer K.F.X."/>
            <person name="Houben A."/>
            <person name="Marques A."/>
        </authorList>
    </citation>
    <scope>NUCLEOTIDE SEQUENCE</scope>
    <source>
        <strain evidence="11">RhyBre1mFocal</strain>
    </source>
</reference>
<dbReference type="Pfam" id="PF13962">
    <property type="entry name" value="PGG"/>
    <property type="match status" value="1"/>
</dbReference>
<feature type="transmembrane region" description="Helical" evidence="9">
    <location>
        <begin position="310"/>
        <end position="331"/>
    </location>
</feature>
<dbReference type="SMART" id="SM00248">
    <property type="entry name" value="ANK"/>
    <property type="match status" value="7"/>
</dbReference>
<dbReference type="Gene3D" id="1.25.40.20">
    <property type="entry name" value="Ankyrin repeat-containing domain"/>
    <property type="match status" value="2"/>
</dbReference>
<keyword evidence="12" id="KW-1185">Reference proteome</keyword>
<name>A0A9Q0CDJ0_9POAL</name>
<comment type="caution">
    <text evidence="11">The sequence shown here is derived from an EMBL/GenBank/DDBJ whole genome shotgun (WGS) entry which is preliminary data.</text>
</comment>
<keyword evidence="5 7" id="KW-0040">ANK repeat</keyword>
<feature type="transmembrane region" description="Helical" evidence="9">
    <location>
        <begin position="390"/>
        <end position="410"/>
    </location>
</feature>
<feature type="compositionally biased region" description="Polar residues" evidence="8">
    <location>
        <begin position="520"/>
        <end position="540"/>
    </location>
</feature>
<dbReference type="PANTHER" id="PTHR24186:SF54">
    <property type="entry name" value="PGG DOMAIN-CONTAINING PROTEIN"/>
    <property type="match status" value="1"/>
</dbReference>
<dbReference type="PROSITE" id="PS50088">
    <property type="entry name" value="ANK_REPEAT"/>
    <property type="match status" value="1"/>
</dbReference>
<feature type="transmembrane region" description="Helical" evidence="9">
    <location>
        <begin position="422"/>
        <end position="441"/>
    </location>
</feature>
<dbReference type="Pfam" id="PF12796">
    <property type="entry name" value="Ank_2"/>
    <property type="match status" value="1"/>
</dbReference>
<feature type="domain" description="PGG" evidence="10">
    <location>
        <begin position="308"/>
        <end position="413"/>
    </location>
</feature>
<keyword evidence="4 9" id="KW-1133">Transmembrane helix</keyword>
<evidence type="ECO:0000256" key="4">
    <source>
        <dbReference type="ARBA" id="ARBA00022989"/>
    </source>
</evidence>
<dbReference type="PANTHER" id="PTHR24186">
    <property type="entry name" value="PROTEIN PHOSPHATASE 1 REGULATORY SUBUNIT"/>
    <property type="match status" value="1"/>
</dbReference>
<dbReference type="EMBL" id="JAMQYH010000004">
    <property type="protein sequence ID" value="KAJ1691745.1"/>
    <property type="molecule type" value="Genomic_DNA"/>
</dbReference>
<evidence type="ECO:0000256" key="3">
    <source>
        <dbReference type="ARBA" id="ARBA00022737"/>
    </source>
</evidence>
<evidence type="ECO:0000313" key="11">
    <source>
        <dbReference type="EMBL" id="KAJ1691745.1"/>
    </source>
</evidence>
<feature type="region of interest" description="Disordered" evidence="8">
    <location>
        <begin position="508"/>
        <end position="555"/>
    </location>
</feature>
<evidence type="ECO:0000256" key="7">
    <source>
        <dbReference type="PROSITE-ProRule" id="PRU00023"/>
    </source>
</evidence>
<feature type="repeat" description="ANK" evidence="7">
    <location>
        <begin position="110"/>
        <end position="142"/>
    </location>
</feature>
<dbReference type="InterPro" id="IPR036770">
    <property type="entry name" value="Ankyrin_rpt-contain_sf"/>
</dbReference>
<evidence type="ECO:0000256" key="1">
    <source>
        <dbReference type="ARBA" id="ARBA00004141"/>
    </source>
</evidence>
<dbReference type="InterPro" id="IPR002110">
    <property type="entry name" value="Ankyrin_rpt"/>
</dbReference>
<evidence type="ECO:0000259" key="10">
    <source>
        <dbReference type="Pfam" id="PF13962"/>
    </source>
</evidence>
<accession>A0A9Q0CDJ0</accession>
<evidence type="ECO:0000256" key="9">
    <source>
        <dbReference type="SAM" id="Phobius"/>
    </source>
</evidence>
<dbReference type="SUPFAM" id="SSF48403">
    <property type="entry name" value="Ankyrin repeat"/>
    <property type="match status" value="1"/>
</dbReference>
<comment type="subcellular location">
    <subcellularLocation>
        <location evidence="1">Membrane</location>
        <topology evidence="1">Multi-pass membrane protein</topology>
    </subcellularLocation>
</comment>
<organism evidence="11 12">
    <name type="scientific">Rhynchospora breviuscula</name>
    <dbReference type="NCBI Taxonomy" id="2022672"/>
    <lineage>
        <taxon>Eukaryota</taxon>
        <taxon>Viridiplantae</taxon>
        <taxon>Streptophyta</taxon>
        <taxon>Embryophyta</taxon>
        <taxon>Tracheophyta</taxon>
        <taxon>Spermatophyta</taxon>
        <taxon>Magnoliopsida</taxon>
        <taxon>Liliopsida</taxon>
        <taxon>Poales</taxon>
        <taxon>Cyperaceae</taxon>
        <taxon>Cyperoideae</taxon>
        <taxon>Rhynchosporeae</taxon>
        <taxon>Rhynchospora</taxon>
    </lineage>
</organism>
<keyword evidence="6 9" id="KW-0472">Membrane</keyword>
<feature type="transmembrane region" description="Helical" evidence="9">
    <location>
        <begin position="453"/>
        <end position="471"/>
    </location>
</feature>
<feature type="compositionally biased region" description="Low complexity" evidence="8">
    <location>
        <begin position="508"/>
        <end position="519"/>
    </location>
</feature>
<dbReference type="AlphaFoldDB" id="A0A9Q0CDJ0"/>
<proteinExistence type="predicted"/>
<evidence type="ECO:0000256" key="6">
    <source>
        <dbReference type="ARBA" id="ARBA00023136"/>
    </source>
</evidence>
<dbReference type="OrthoDB" id="539213at2759"/>
<sequence>MLLKTDKHVDNALHHAIRNGFENLAVDLLKIESRLSERENFIKESPMYMAARKGYDKIVDQLFKDENSSPKLSGPNDSSALHAAVNAGHTGIIDKLLEKRPTLARKKDGDGYTPLACAVSNNNIKIVKSLLKKDPSVAYIANEQTGATPFHVAAVSGFVLVAKEIIKCCPDCAYIINKKYSANALHQALEEDRQDFVDFIVQTPELHRLVNEAQGDGDLPLHNAARLCKSNILRSLISYKRQDYTAVNSYNHNAVDIVSENNDLLKTLKWNESFNLVSDVIPSLAKKQAQDEENKKKENSDLKKLSERQAANTALVAALLATITFAAAFTVPGGFSSSHDEGQPVFQRMAAFHAFLISDTIAMCSSLAVAFFCILTPWSDFDYLLDYKKITTLFMWCAYLSTMVAFGTGMYTVMSHEKKKQIAIPILVLCCFFPILCMLYLPKIRLFCMPLFWALKNLMLGFWRVFCMPLFGLLKKLTLGCWSFFCMLLSYLPKLRDFCMQLFRRTTQESQPSNPSPSERQTNVTGNEPQHNITAVNEPQRSADDERQPIADNNV</sequence>
<evidence type="ECO:0000313" key="12">
    <source>
        <dbReference type="Proteomes" id="UP001151287"/>
    </source>
</evidence>
<dbReference type="InterPro" id="IPR026961">
    <property type="entry name" value="PGG_dom"/>
</dbReference>
<protein>
    <recommendedName>
        <fullName evidence="10">PGG domain-containing protein</fullName>
    </recommendedName>
</protein>
<feature type="transmembrane region" description="Helical" evidence="9">
    <location>
        <begin position="351"/>
        <end position="378"/>
    </location>
</feature>
<evidence type="ECO:0000256" key="2">
    <source>
        <dbReference type="ARBA" id="ARBA00022692"/>
    </source>
</evidence>
<feature type="transmembrane region" description="Helical" evidence="9">
    <location>
        <begin position="477"/>
        <end position="495"/>
    </location>
</feature>
<dbReference type="Proteomes" id="UP001151287">
    <property type="component" value="Unassembled WGS sequence"/>
</dbReference>
<gene>
    <name evidence="11" type="ORF">LUZ63_015900</name>
</gene>